<keyword evidence="2" id="KW-0548">Nucleotidyltransferase</keyword>
<dbReference type="Proteomes" id="UP000077521">
    <property type="component" value="Unassembled WGS sequence"/>
</dbReference>
<accession>A0A177TXK2</accession>
<dbReference type="SUPFAM" id="SSF53098">
    <property type="entry name" value="Ribonuclease H-like"/>
    <property type="match status" value="1"/>
</dbReference>
<dbReference type="GO" id="GO:0004519">
    <property type="term" value="F:endonuclease activity"/>
    <property type="evidence" value="ECO:0007669"/>
    <property type="project" value="UniProtKB-KW"/>
</dbReference>
<evidence type="ECO:0000256" key="7">
    <source>
        <dbReference type="ARBA" id="ARBA00022918"/>
    </source>
</evidence>
<dbReference type="InterPro" id="IPR036397">
    <property type="entry name" value="RNaseH_sf"/>
</dbReference>
<evidence type="ECO:0000313" key="9">
    <source>
        <dbReference type="EMBL" id="KAE8249337.1"/>
    </source>
</evidence>
<evidence type="ECO:0000256" key="2">
    <source>
        <dbReference type="ARBA" id="ARBA00022695"/>
    </source>
</evidence>
<reference evidence="9" key="2">
    <citation type="journal article" date="2019" name="IMA Fungus">
        <title>Genome sequencing and comparison of five Tilletia species to identify candidate genes for the detection of regulated species infecting wheat.</title>
        <authorList>
            <person name="Nguyen H.D.T."/>
            <person name="Sultana T."/>
            <person name="Kesanakurti P."/>
            <person name="Hambleton S."/>
        </authorList>
    </citation>
    <scope>NUCLEOTIDE SEQUENCE</scope>
    <source>
        <strain evidence="9">DAOMC 236416</strain>
    </source>
</reference>
<dbReference type="Gene3D" id="3.30.420.10">
    <property type="entry name" value="Ribonuclease H-like superfamily/Ribonuclease H"/>
    <property type="match status" value="1"/>
</dbReference>
<gene>
    <name evidence="9" type="ORF">A4X13_0g5248</name>
</gene>
<keyword evidence="5" id="KW-0378">Hydrolase</keyword>
<dbReference type="InterPro" id="IPR041373">
    <property type="entry name" value="RT_RNaseH"/>
</dbReference>
<dbReference type="GO" id="GO:0003964">
    <property type="term" value="F:RNA-directed DNA polymerase activity"/>
    <property type="evidence" value="ECO:0007669"/>
    <property type="project" value="UniProtKB-KW"/>
</dbReference>
<dbReference type="SUPFAM" id="SSF56672">
    <property type="entry name" value="DNA/RNA polymerases"/>
    <property type="match status" value="1"/>
</dbReference>
<dbReference type="InterPro" id="IPR012337">
    <property type="entry name" value="RNaseH-like_sf"/>
</dbReference>
<proteinExistence type="predicted"/>
<keyword evidence="10" id="KW-1185">Reference proteome</keyword>
<keyword evidence="4" id="KW-0255">Endonuclease</keyword>
<dbReference type="PANTHER" id="PTHR37984">
    <property type="entry name" value="PROTEIN CBG26694"/>
    <property type="match status" value="1"/>
</dbReference>
<dbReference type="GO" id="GO:0016787">
    <property type="term" value="F:hydrolase activity"/>
    <property type="evidence" value="ECO:0007669"/>
    <property type="project" value="UniProtKB-KW"/>
</dbReference>
<dbReference type="InterPro" id="IPR001584">
    <property type="entry name" value="Integrase_cat-core"/>
</dbReference>
<dbReference type="InterPro" id="IPR050951">
    <property type="entry name" value="Retrovirus_Pol_polyprotein"/>
</dbReference>
<name>A0A177TXK2_9BASI</name>
<keyword evidence="6" id="KW-0694">RNA-binding</keyword>
<evidence type="ECO:0000256" key="4">
    <source>
        <dbReference type="ARBA" id="ARBA00022759"/>
    </source>
</evidence>
<evidence type="ECO:0000256" key="6">
    <source>
        <dbReference type="ARBA" id="ARBA00022884"/>
    </source>
</evidence>
<dbReference type="AlphaFoldDB" id="A0A177TXK2"/>
<evidence type="ECO:0000259" key="8">
    <source>
        <dbReference type="PROSITE" id="PS50994"/>
    </source>
</evidence>
<organism evidence="9 10">
    <name type="scientific">Tilletia indica</name>
    <dbReference type="NCBI Taxonomy" id="43049"/>
    <lineage>
        <taxon>Eukaryota</taxon>
        <taxon>Fungi</taxon>
        <taxon>Dikarya</taxon>
        <taxon>Basidiomycota</taxon>
        <taxon>Ustilaginomycotina</taxon>
        <taxon>Exobasidiomycetes</taxon>
        <taxon>Tilletiales</taxon>
        <taxon>Tilletiaceae</taxon>
        <taxon>Tilletia</taxon>
    </lineage>
</organism>
<reference evidence="9" key="1">
    <citation type="submission" date="2016-04" db="EMBL/GenBank/DDBJ databases">
        <authorList>
            <person name="Nguyen H.D."/>
            <person name="Samba Siva P."/>
            <person name="Cullis J."/>
            <person name="Levesque C.A."/>
            <person name="Hambleton S."/>
        </authorList>
    </citation>
    <scope>NUCLEOTIDE SEQUENCE</scope>
    <source>
        <strain evidence="9">DAOMC 236416</strain>
    </source>
</reference>
<evidence type="ECO:0000256" key="5">
    <source>
        <dbReference type="ARBA" id="ARBA00022801"/>
    </source>
</evidence>
<keyword evidence="7" id="KW-0695">RNA-directed DNA polymerase</keyword>
<dbReference type="EMBL" id="LWDF02000394">
    <property type="protein sequence ID" value="KAE8249337.1"/>
    <property type="molecule type" value="Genomic_DNA"/>
</dbReference>
<evidence type="ECO:0000256" key="3">
    <source>
        <dbReference type="ARBA" id="ARBA00022722"/>
    </source>
</evidence>
<dbReference type="PROSITE" id="PS50994">
    <property type="entry name" value="INTEGRASE"/>
    <property type="match status" value="1"/>
</dbReference>
<sequence>MVLLEPCRSTIDSPGIAAIFSNRVLRLGWRPRRLISDSESRMTGAVMQSLAESLGAELTPSSPHHQQANSVERFVQTIEGVLQAMCQGDHAHWDKQVIPAVELAMNSSPNVTTGERPFDLVFVEHPDVAHAVFDLTENSGAASFPERLAATHARLDEAYILIKRERSRQKVRYDRRHAPLPQLRVGDFAYVRLGDRPLPGVSVGKFDPKKAGPYRISEVLSPHRVRLDLPAGDVGDPIFNVEQLDIQTSEPDPFAADRSSAGPSVERIAGVPPPRSAPLARSGSPSVPAVEDIEDLALAPRVRRAPSALRDFQVGVQTTVPVDLLRGPVYRPKRVEVEGGSALLFERPVSFLSRLTSISEQRLVAAELEFCCLAWAFAKWCHLLEGADITVVTDHSRLGAMLNAGSSQVYGPVITRCRALLLPHLHNFTFVHRPGSTHKNVDSLSRLAPPP</sequence>
<dbReference type="Pfam" id="PF17917">
    <property type="entry name" value="RT_RNaseH"/>
    <property type="match status" value="1"/>
</dbReference>
<dbReference type="GO" id="GO:0015074">
    <property type="term" value="P:DNA integration"/>
    <property type="evidence" value="ECO:0007669"/>
    <property type="project" value="InterPro"/>
</dbReference>
<protein>
    <recommendedName>
        <fullName evidence="8">Integrase catalytic domain-containing protein</fullName>
    </recommendedName>
</protein>
<dbReference type="PANTHER" id="PTHR37984:SF5">
    <property type="entry name" value="PROTEIN NYNRIN-LIKE"/>
    <property type="match status" value="1"/>
</dbReference>
<feature type="domain" description="Integrase catalytic" evidence="8">
    <location>
        <begin position="1"/>
        <end position="125"/>
    </location>
</feature>
<evidence type="ECO:0000313" key="10">
    <source>
        <dbReference type="Proteomes" id="UP000077521"/>
    </source>
</evidence>
<keyword evidence="1" id="KW-0808">Transferase</keyword>
<comment type="caution">
    <text evidence="9">The sequence shown here is derived from an EMBL/GenBank/DDBJ whole genome shotgun (WGS) entry which is preliminary data.</text>
</comment>
<dbReference type="InterPro" id="IPR043502">
    <property type="entry name" value="DNA/RNA_pol_sf"/>
</dbReference>
<keyword evidence="3" id="KW-0540">Nuclease</keyword>
<evidence type="ECO:0000256" key="1">
    <source>
        <dbReference type="ARBA" id="ARBA00022679"/>
    </source>
</evidence>
<dbReference type="GO" id="GO:0003723">
    <property type="term" value="F:RNA binding"/>
    <property type="evidence" value="ECO:0007669"/>
    <property type="project" value="UniProtKB-KW"/>
</dbReference>
<dbReference type="GO" id="GO:0005634">
    <property type="term" value="C:nucleus"/>
    <property type="evidence" value="ECO:0007669"/>
    <property type="project" value="UniProtKB-ARBA"/>
</dbReference>